<dbReference type="RefSeq" id="WP_077834948.1">
    <property type="nucleotide sequence ID" value="NZ_CP096983.1"/>
</dbReference>
<gene>
    <name evidence="1" type="ORF">CROST_016610</name>
</gene>
<dbReference type="Proteomes" id="UP000190951">
    <property type="component" value="Chromosome"/>
</dbReference>
<evidence type="ECO:0000313" key="1">
    <source>
        <dbReference type="EMBL" id="URZ10945.1"/>
    </source>
</evidence>
<reference evidence="1 2" key="1">
    <citation type="submission" date="2022-04" db="EMBL/GenBank/DDBJ databases">
        <title>Genome sequence of C. roseum typestrain.</title>
        <authorList>
            <person name="Poehlein A."/>
            <person name="Schoch T."/>
            <person name="Duerre P."/>
            <person name="Daniel R."/>
        </authorList>
    </citation>
    <scope>NUCLEOTIDE SEQUENCE [LARGE SCALE GENOMIC DNA]</scope>
    <source>
        <strain evidence="1 2">DSM 7320</strain>
    </source>
</reference>
<dbReference type="AlphaFoldDB" id="A0A1S8LWQ6"/>
<organism evidence="1 2">
    <name type="scientific">Clostridium felsineum</name>
    <dbReference type="NCBI Taxonomy" id="36839"/>
    <lineage>
        <taxon>Bacteria</taxon>
        <taxon>Bacillati</taxon>
        <taxon>Bacillota</taxon>
        <taxon>Clostridia</taxon>
        <taxon>Eubacteriales</taxon>
        <taxon>Clostridiaceae</taxon>
        <taxon>Clostridium</taxon>
    </lineage>
</organism>
<dbReference type="KEGG" id="crw:CROST_016610"/>
<keyword evidence="2" id="KW-1185">Reference proteome</keyword>
<evidence type="ECO:0000313" key="2">
    <source>
        <dbReference type="Proteomes" id="UP000190951"/>
    </source>
</evidence>
<accession>A0A1S8LWQ6</accession>
<name>A0A1S8LWQ6_9CLOT</name>
<sequence length="319" mass="37236">MIRLQQRDIEYLKLLGRFGVLNKSTVDNHYGSHIQYSRYRRKKLADAGYILKNQKISYLSSEGKEYIRSLGIEPRNISGDKRARNRIAKIAEILIPLEKVYKIYPSWEIKNSFADMKLLYYGKIVNPLNSSEYYVYNLGKLSENPSRGAVTLKKRLIRNIREEIVQKSRERLFDRVIIFAENGLTMNLYKGELRTLEVKEQLLLPLTDYGLNLVNLYGIKDVNYAAAKLVYGNVNFSKSNFIFADYVTSDGINIITMINNDMEKLVKLKQYRTMFEYNSTSVRAKIEVVCLEEQERALEEELPGIKIRTVNLEDLELRR</sequence>
<proteinExistence type="predicted"/>
<protein>
    <submittedName>
        <fullName evidence="1">Uncharacterized protein</fullName>
    </submittedName>
</protein>
<dbReference type="EMBL" id="CP096983">
    <property type="protein sequence ID" value="URZ10945.1"/>
    <property type="molecule type" value="Genomic_DNA"/>
</dbReference>
<dbReference type="STRING" id="84029.CROST_11290"/>